<sequence length="107" mass="11599">MEWSSDRAAEKPTLLRPGGRSAAQPGPTAPASARTAKVPKPALLEPSALGEIAIQLRPLLGQIAQACATSTYPAIRKRLPGLSRLHRDDESVILWLLNEERREGEPQ</sequence>
<dbReference type="RefSeq" id="WP_352066494.1">
    <property type="nucleotide sequence ID" value="NZ_JBEPAZ010000189.1"/>
</dbReference>
<evidence type="ECO:0000313" key="3">
    <source>
        <dbReference type="Proteomes" id="UP001470023"/>
    </source>
</evidence>
<reference evidence="2 3" key="1">
    <citation type="submission" date="2024-06" db="EMBL/GenBank/DDBJ databases">
        <title>The Natural Products Discovery Center: Release of the First 8490 Sequenced Strains for Exploring Actinobacteria Biosynthetic Diversity.</title>
        <authorList>
            <person name="Kalkreuter E."/>
            <person name="Kautsar S.A."/>
            <person name="Yang D."/>
            <person name="Bader C.D."/>
            <person name="Teijaro C.N."/>
            <person name="Fluegel L."/>
            <person name="Davis C.M."/>
            <person name="Simpson J.R."/>
            <person name="Lauterbach L."/>
            <person name="Steele A.D."/>
            <person name="Gui C."/>
            <person name="Meng S."/>
            <person name="Li G."/>
            <person name="Viehrig K."/>
            <person name="Ye F."/>
            <person name="Su P."/>
            <person name="Kiefer A.F."/>
            <person name="Nichols A."/>
            <person name="Cepeda A.J."/>
            <person name="Yan W."/>
            <person name="Fan B."/>
            <person name="Jiang Y."/>
            <person name="Adhikari A."/>
            <person name="Zheng C.-J."/>
            <person name="Schuster L."/>
            <person name="Cowan T.M."/>
            <person name="Smanski M.J."/>
            <person name="Chevrette M.G."/>
            <person name="De Carvalho L.P.S."/>
            <person name="Shen B."/>
        </authorList>
    </citation>
    <scope>NUCLEOTIDE SEQUENCE [LARGE SCALE GENOMIC DNA]</scope>
    <source>
        <strain evidence="2 3">NPDC001166</strain>
    </source>
</reference>
<proteinExistence type="predicted"/>
<keyword evidence="3" id="KW-1185">Reference proteome</keyword>
<gene>
    <name evidence="2" type="ORF">ABT272_45545</name>
</gene>
<dbReference type="Proteomes" id="UP001470023">
    <property type="component" value="Unassembled WGS sequence"/>
</dbReference>
<evidence type="ECO:0000313" key="2">
    <source>
        <dbReference type="EMBL" id="MER6434703.1"/>
    </source>
</evidence>
<feature type="region of interest" description="Disordered" evidence="1">
    <location>
        <begin position="1"/>
        <end position="39"/>
    </location>
</feature>
<dbReference type="EMBL" id="JBEPAZ010000189">
    <property type="protein sequence ID" value="MER6434703.1"/>
    <property type="molecule type" value="Genomic_DNA"/>
</dbReference>
<organism evidence="2 3">
    <name type="scientific">Streptomyces sp. 900105245</name>
    <dbReference type="NCBI Taxonomy" id="3154379"/>
    <lineage>
        <taxon>Bacteria</taxon>
        <taxon>Bacillati</taxon>
        <taxon>Actinomycetota</taxon>
        <taxon>Actinomycetes</taxon>
        <taxon>Kitasatosporales</taxon>
        <taxon>Streptomycetaceae</taxon>
        <taxon>Streptomyces</taxon>
    </lineage>
</organism>
<name>A0ABV1ULT9_9ACTN</name>
<accession>A0ABV1ULT9</accession>
<comment type="caution">
    <text evidence="2">The sequence shown here is derived from an EMBL/GenBank/DDBJ whole genome shotgun (WGS) entry which is preliminary data.</text>
</comment>
<protein>
    <submittedName>
        <fullName evidence="2">Uncharacterized protein</fullName>
    </submittedName>
</protein>
<evidence type="ECO:0000256" key="1">
    <source>
        <dbReference type="SAM" id="MobiDB-lite"/>
    </source>
</evidence>
<feature type="compositionally biased region" description="Basic and acidic residues" evidence="1">
    <location>
        <begin position="1"/>
        <end position="10"/>
    </location>
</feature>